<evidence type="ECO:0000313" key="4">
    <source>
        <dbReference type="WBParaSite" id="Csp11.Scaffold629.g11552.t1"/>
    </source>
</evidence>
<accession>A0A1I7TT99</accession>
<dbReference type="STRING" id="1561998.A0A1I7TT99"/>
<reference evidence="4" key="1">
    <citation type="submission" date="2016-11" db="UniProtKB">
        <authorList>
            <consortium name="WormBaseParasite"/>
        </authorList>
    </citation>
    <scope>IDENTIFICATION</scope>
</reference>
<dbReference type="Proteomes" id="UP000095282">
    <property type="component" value="Unplaced"/>
</dbReference>
<keyword evidence="1" id="KW-1133">Transmembrane helix</keyword>
<feature type="signal peptide" evidence="2">
    <location>
        <begin position="1"/>
        <end position="17"/>
    </location>
</feature>
<evidence type="ECO:0000256" key="2">
    <source>
        <dbReference type="SAM" id="SignalP"/>
    </source>
</evidence>
<evidence type="ECO:0000313" key="3">
    <source>
        <dbReference type="Proteomes" id="UP000095282"/>
    </source>
</evidence>
<keyword evidence="1" id="KW-0472">Membrane</keyword>
<organism evidence="3 4">
    <name type="scientific">Caenorhabditis tropicalis</name>
    <dbReference type="NCBI Taxonomy" id="1561998"/>
    <lineage>
        <taxon>Eukaryota</taxon>
        <taxon>Metazoa</taxon>
        <taxon>Ecdysozoa</taxon>
        <taxon>Nematoda</taxon>
        <taxon>Chromadorea</taxon>
        <taxon>Rhabditida</taxon>
        <taxon>Rhabditina</taxon>
        <taxon>Rhabditomorpha</taxon>
        <taxon>Rhabditoidea</taxon>
        <taxon>Rhabditidae</taxon>
        <taxon>Peloderinae</taxon>
        <taxon>Caenorhabditis</taxon>
    </lineage>
</organism>
<sequence>MISFTLTIFILTSGVLGAPTRYDEPNSIQLTEEFRSFVKERLNHVIALTPKAPPSFLLISVSVATSACKNHNTVQKISIEPAQTTWKEEICGTRNMQEWCYEFPERTVTLMTLNKETNTSTMAEFGCDALHEIDNKIETGWTQLIIPCASIAFIVAVIYNFRKLCKEQASRRKLTQVMQKVVESSMDSVNLDSSCREKCRKELARFDDDSDPSLGTLFTI</sequence>
<feature type="chain" id="PRO_5009307945" evidence="2">
    <location>
        <begin position="18"/>
        <end position="220"/>
    </location>
</feature>
<proteinExistence type="predicted"/>
<dbReference type="AlphaFoldDB" id="A0A1I7TT99"/>
<feature type="transmembrane region" description="Helical" evidence="1">
    <location>
        <begin position="141"/>
        <end position="161"/>
    </location>
</feature>
<protein>
    <submittedName>
        <fullName evidence="4">Ig-like domain-containing protein</fullName>
    </submittedName>
</protein>
<dbReference type="eggNOG" id="ENOG502TI5K">
    <property type="taxonomic scope" value="Eukaryota"/>
</dbReference>
<evidence type="ECO:0000256" key="1">
    <source>
        <dbReference type="SAM" id="Phobius"/>
    </source>
</evidence>
<keyword evidence="1" id="KW-0812">Transmembrane</keyword>
<name>A0A1I7TT99_9PELO</name>
<keyword evidence="3" id="KW-1185">Reference proteome</keyword>
<dbReference type="WBParaSite" id="Csp11.Scaffold629.g11552.t1">
    <property type="protein sequence ID" value="Csp11.Scaffold629.g11552.t1"/>
    <property type="gene ID" value="Csp11.Scaffold629.g11552"/>
</dbReference>
<keyword evidence="2" id="KW-0732">Signal</keyword>